<proteinExistence type="predicted"/>
<dbReference type="AlphaFoldDB" id="A0AAE1GN86"/>
<accession>A0AAE1GN86</accession>
<dbReference type="Proteomes" id="UP001286313">
    <property type="component" value="Unassembled WGS sequence"/>
</dbReference>
<dbReference type="EMBL" id="JAWQEG010000033">
    <property type="protein sequence ID" value="KAK3895647.1"/>
    <property type="molecule type" value="Genomic_DNA"/>
</dbReference>
<comment type="caution">
    <text evidence="1">The sequence shown here is derived from an EMBL/GenBank/DDBJ whole genome shotgun (WGS) entry which is preliminary data.</text>
</comment>
<evidence type="ECO:0000313" key="2">
    <source>
        <dbReference type="Proteomes" id="UP001286313"/>
    </source>
</evidence>
<name>A0AAE1GN86_PETCI</name>
<organism evidence="1 2">
    <name type="scientific">Petrolisthes cinctipes</name>
    <name type="common">Flat porcelain crab</name>
    <dbReference type="NCBI Taxonomy" id="88211"/>
    <lineage>
        <taxon>Eukaryota</taxon>
        <taxon>Metazoa</taxon>
        <taxon>Ecdysozoa</taxon>
        <taxon>Arthropoda</taxon>
        <taxon>Crustacea</taxon>
        <taxon>Multicrustacea</taxon>
        <taxon>Malacostraca</taxon>
        <taxon>Eumalacostraca</taxon>
        <taxon>Eucarida</taxon>
        <taxon>Decapoda</taxon>
        <taxon>Pleocyemata</taxon>
        <taxon>Anomura</taxon>
        <taxon>Galatheoidea</taxon>
        <taxon>Porcellanidae</taxon>
        <taxon>Petrolisthes</taxon>
    </lineage>
</organism>
<keyword evidence="2" id="KW-1185">Reference proteome</keyword>
<sequence>MMESHKRAINSNIQRKLVNLNGGQLKYPCPPNGYTNLTNKTLTTDQEELLNFGLNCHIMKAPMKYENNLECEILIDNVENLAKQKKITVEPPFKTEVIKAAKHLHTDPHPEWSSS</sequence>
<protein>
    <submittedName>
        <fullName evidence="1">Uncharacterized protein</fullName>
    </submittedName>
</protein>
<reference evidence="1" key="1">
    <citation type="submission" date="2023-10" db="EMBL/GenBank/DDBJ databases">
        <title>Genome assemblies of two species of porcelain crab, Petrolisthes cinctipes and Petrolisthes manimaculis (Anomura: Porcellanidae).</title>
        <authorList>
            <person name="Angst P."/>
        </authorList>
    </citation>
    <scope>NUCLEOTIDE SEQUENCE</scope>
    <source>
        <strain evidence="1">PB745_01</strain>
        <tissue evidence="1">Gill</tissue>
    </source>
</reference>
<gene>
    <name evidence="1" type="ORF">Pcinc_000570</name>
</gene>
<evidence type="ECO:0000313" key="1">
    <source>
        <dbReference type="EMBL" id="KAK3895647.1"/>
    </source>
</evidence>